<dbReference type="GO" id="GO:0016614">
    <property type="term" value="F:oxidoreductase activity, acting on CH-OH group of donors"/>
    <property type="evidence" value="ECO:0007669"/>
    <property type="project" value="InterPro"/>
</dbReference>
<keyword evidence="3" id="KW-0285">Flavoprotein</keyword>
<reference evidence="7" key="1">
    <citation type="journal article" date="2014" name="Int. J. Syst. Evol. Microbiol.">
        <title>Complete genome sequence of Corynebacterium casei LMG S-19264T (=DSM 44701T), isolated from a smear-ripened cheese.</title>
        <authorList>
            <consortium name="US DOE Joint Genome Institute (JGI-PGF)"/>
            <person name="Walter F."/>
            <person name="Albersmeier A."/>
            <person name="Kalinowski J."/>
            <person name="Ruckert C."/>
        </authorList>
    </citation>
    <scope>NUCLEOTIDE SEQUENCE</scope>
    <source>
        <strain evidence="7">CGMCC 1.15360</strain>
    </source>
</reference>
<comment type="cofactor">
    <cofactor evidence="1">
        <name>FAD</name>
        <dbReference type="ChEBI" id="CHEBI:57692"/>
    </cofactor>
</comment>
<dbReference type="PANTHER" id="PTHR42784:SF1">
    <property type="entry name" value="PYRANOSE 2-OXIDASE"/>
    <property type="match status" value="1"/>
</dbReference>
<name>A0A916YTA7_9SPHN</name>
<keyword evidence="8" id="KW-1185">Reference proteome</keyword>
<evidence type="ECO:0000313" key="7">
    <source>
        <dbReference type="EMBL" id="GGD59314.1"/>
    </source>
</evidence>
<proteinExistence type="inferred from homology"/>
<evidence type="ECO:0000256" key="2">
    <source>
        <dbReference type="ARBA" id="ARBA00010790"/>
    </source>
</evidence>
<evidence type="ECO:0000313" key="8">
    <source>
        <dbReference type="Proteomes" id="UP000612349"/>
    </source>
</evidence>
<sequence>MKFVEAQHAAAEHWDVVVVGSGFGAVFFLQKYLEHRPGDRVLVLERGRHNRHDWQLAFEENSDIEKTDVYARAGNDKEWDFTIGLGGSTNCWWGLTPRLHPRDFDIFTRTGVGADWPVRYDDLVPFYQQAEQTMMIAGSDELDAIYPGTKYVQPAHHLTTADEMIRARPGHHHYPMPTAKLSRAVGSRGRCCSNSTCNLCPTEAKFTALNGMQPVFSHPAVSICLKSTVEMLDVADGVVKSVKFSNAGRDYTVKCDLCVMGANAMQSPFIMLRSGIGGHGLGRYFGEKMLARIEVKLDGLDHFDGGTAATALNLSLLQEERDASRGSAVYIFDNSLYPGLRLDPPGRWRQTLPVEVYAEDLFDYDNGVFDEGGDRPVIRFKPWSDFAMRTLDHAMEALPGIVSALPVEEVGKPVIKPTLGHMQGTCRMGTNIENSVIDSDLIAHSTRNLVVVGTSIFPTAGSANPSLSAAALSLRAADRMWRQEA</sequence>
<comment type="caution">
    <text evidence="7">The sequence shown here is derived from an EMBL/GenBank/DDBJ whole genome shotgun (WGS) entry which is preliminary data.</text>
</comment>
<protein>
    <submittedName>
        <fullName evidence="7">2-keto-gluconate dehydrogenase subunit</fullName>
    </submittedName>
</protein>
<evidence type="ECO:0000256" key="4">
    <source>
        <dbReference type="ARBA" id="ARBA00022827"/>
    </source>
</evidence>
<dbReference type="Proteomes" id="UP000612349">
    <property type="component" value="Unassembled WGS sequence"/>
</dbReference>
<dbReference type="PANTHER" id="PTHR42784">
    <property type="entry name" value="PYRANOSE 2-OXIDASE"/>
    <property type="match status" value="1"/>
</dbReference>
<accession>A0A916YTA7</accession>
<evidence type="ECO:0000256" key="5">
    <source>
        <dbReference type="ARBA" id="ARBA00023002"/>
    </source>
</evidence>
<keyword evidence="4" id="KW-0274">FAD</keyword>
<feature type="domain" description="Glucose-methanol-choline oxidoreductase C-terminal" evidence="6">
    <location>
        <begin position="418"/>
        <end position="472"/>
    </location>
</feature>
<gene>
    <name evidence="7" type="ORF">GCM10010990_05850</name>
</gene>
<comment type="similarity">
    <text evidence="2">Belongs to the GMC oxidoreductase family.</text>
</comment>
<dbReference type="Gene3D" id="3.50.50.60">
    <property type="entry name" value="FAD/NAD(P)-binding domain"/>
    <property type="match status" value="2"/>
</dbReference>
<dbReference type="InterPro" id="IPR036188">
    <property type="entry name" value="FAD/NAD-bd_sf"/>
</dbReference>
<dbReference type="InterPro" id="IPR051473">
    <property type="entry name" value="P2Ox-like"/>
</dbReference>
<dbReference type="SUPFAM" id="SSF51905">
    <property type="entry name" value="FAD/NAD(P)-binding domain"/>
    <property type="match status" value="1"/>
</dbReference>
<dbReference type="EMBL" id="BMIP01000001">
    <property type="protein sequence ID" value="GGD59314.1"/>
    <property type="molecule type" value="Genomic_DNA"/>
</dbReference>
<evidence type="ECO:0000256" key="3">
    <source>
        <dbReference type="ARBA" id="ARBA00022630"/>
    </source>
</evidence>
<reference evidence="7" key="2">
    <citation type="submission" date="2020-09" db="EMBL/GenBank/DDBJ databases">
        <authorList>
            <person name="Sun Q."/>
            <person name="Zhou Y."/>
        </authorList>
    </citation>
    <scope>NUCLEOTIDE SEQUENCE</scope>
    <source>
        <strain evidence="7">CGMCC 1.15360</strain>
    </source>
</reference>
<dbReference type="InterPro" id="IPR007867">
    <property type="entry name" value="GMC_OxRtase_C"/>
</dbReference>
<dbReference type="RefSeq" id="WP_066773125.1">
    <property type="nucleotide sequence ID" value="NZ_BMIP01000001.1"/>
</dbReference>
<dbReference type="OrthoDB" id="9798604at2"/>
<evidence type="ECO:0000256" key="1">
    <source>
        <dbReference type="ARBA" id="ARBA00001974"/>
    </source>
</evidence>
<dbReference type="Pfam" id="PF05199">
    <property type="entry name" value="GMC_oxred_C"/>
    <property type="match status" value="1"/>
</dbReference>
<keyword evidence="5" id="KW-0560">Oxidoreductase</keyword>
<organism evidence="7 8">
    <name type="scientific">Croceicoccus mobilis</name>
    <dbReference type="NCBI Taxonomy" id="1703339"/>
    <lineage>
        <taxon>Bacteria</taxon>
        <taxon>Pseudomonadati</taxon>
        <taxon>Pseudomonadota</taxon>
        <taxon>Alphaproteobacteria</taxon>
        <taxon>Sphingomonadales</taxon>
        <taxon>Erythrobacteraceae</taxon>
        <taxon>Croceicoccus</taxon>
    </lineage>
</organism>
<dbReference type="AlphaFoldDB" id="A0A916YTA7"/>
<evidence type="ECO:0000259" key="6">
    <source>
        <dbReference type="Pfam" id="PF05199"/>
    </source>
</evidence>